<dbReference type="Proteomes" id="UP000298663">
    <property type="component" value="Unassembled WGS sequence"/>
</dbReference>
<proteinExistence type="predicted"/>
<reference evidence="1 2" key="1">
    <citation type="journal article" date="2015" name="Genome Biol.">
        <title>Comparative genomics of Steinernema reveals deeply conserved gene regulatory networks.</title>
        <authorList>
            <person name="Dillman A.R."/>
            <person name="Macchietto M."/>
            <person name="Porter C.F."/>
            <person name="Rogers A."/>
            <person name="Williams B."/>
            <person name="Antoshechkin I."/>
            <person name="Lee M.M."/>
            <person name="Goodwin Z."/>
            <person name="Lu X."/>
            <person name="Lewis E.E."/>
            <person name="Goodrich-Blair H."/>
            <person name="Stock S.P."/>
            <person name="Adams B.J."/>
            <person name="Sternberg P.W."/>
            <person name="Mortazavi A."/>
        </authorList>
    </citation>
    <scope>NUCLEOTIDE SEQUENCE [LARGE SCALE GENOMIC DNA]</scope>
    <source>
        <strain evidence="1 2">ALL</strain>
    </source>
</reference>
<evidence type="ECO:0000313" key="2">
    <source>
        <dbReference type="Proteomes" id="UP000298663"/>
    </source>
</evidence>
<gene>
    <name evidence="1" type="ORF">L596_009515</name>
</gene>
<sequence>MYFSLKSTTFPWTLEAFQAEGLETNIRLQTGTNSATKMSEIEFKALLKLIRGIRPLSHLKIPYAVIRNQSFPSQT</sequence>
<organism evidence="1 2">
    <name type="scientific">Steinernema carpocapsae</name>
    <name type="common">Entomopathogenic nematode</name>
    <dbReference type="NCBI Taxonomy" id="34508"/>
    <lineage>
        <taxon>Eukaryota</taxon>
        <taxon>Metazoa</taxon>
        <taxon>Ecdysozoa</taxon>
        <taxon>Nematoda</taxon>
        <taxon>Chromadorea</taxon>
        <taxon>Rhabditida</taxon>
        <taxon>Tylenchina</taxon>
        <taxon>Panagrolaimomorpha</taxon>
        <taxon>Strongyloidoidea</taxon>
        <taxon>Steinernematidae</taxon>
        <taxon>Steinernema</taxon>
    </lineage>
</organism>
<accession>A0A4U5PGC8</accession>
<evidence type="ECO:0000313" key="1">
    <source>
        <dbReference type="EMBL" id="TKR95331.1"/>
    </source>
</evidence>
<dbReference type="AlphaFoldDB" id="A0A4U5PGC8"/>
<keyword evidence="2" id="KW-1185">Reference proteome</keyword>
<dbReference type="EMBL" id="AZBU02000002">
    <property type="protein sequence ID" value="TKR95331.1"/>
    <property type="molecule type" value="Genomic_DNA"/>
</dbReference>
<name>A0A4U5PGC8_STECR</name>
<protein>
    <submittedName>
        <fullName evidence="1">Uncharacterized protein</fullName>
    </submittedName>
</protein>
<reference evidence="1 2" key="2">
    <citation type="journal article" date="2019" name="G3 (Bethesda)">
        <title>Hybrid Assembly of the Genome of the Entomopathogenic Nematode Steinernema carpocapsae Identifies the X-Chromosome.</title>
        <authorList>
            <person name="Serra L."/>
            <person name="Macchietto M."/>
            <person name="Macias-Munoz A."/>
            <person name="McGill C.J."/>
            <person name="Rodriguez I.M."/>
            <person name="Rodriguez B."/>
            <person name="Murad R."/>
            <person name="Mortazavi A."/>
        </authorList>
    </citation>
    <scope>NUCLEOTIDE SEQUENCE [LARGE SCALE GENOMIC DNA]</scope>
    <source>
        <strain evidence="1 2">ALL</strain>
    </source>
</reference>
<comment type="caution">
    <text evidence="1">The sequence shown here is derived from an EMBL/GenBank/DDBJ whole genome shotgun (WGS) entry which is preliminary data.</text>
</comment>